<protein>
    <submittedName>
        <fullName evidence="4">Nitronate monooxygenase</fullName>
        <ecNumber evidence="4">1.13.12.-</ecNumber>
    </submittedName>
</protein>
<keyword evidence="4" id="KW-0503">Monooxygenase</keyword>
<evidence type="ECO:0000256" key="1">
    <source>
        <dbReference type="ARBA" id="ARBA00022630"/>
    </source>
</evidence>
<dbReference type="SUPFAM" id="SSF51412">
    <property type="entry name" value="Inosine monophosphate dehydrogenase (IMPDH)"/>
    <property type="match status" value="1"/>
</dbReference>
<sequence length="478" mass="50944">MTTPAIIQGGMGVAVSNWRLARAVSQEAQLGVVSASLLAVVQARLLQQGDPGGHLRRAFAHFPLPGIVKQVLADYFVPGGIPKDQPFRPVPMPSVQRNPRLEGLTVLSNFAEVFLAKEGHRGQVGINLLEKIKLPTLPSLYGAMLAGVDVVLMGAGVPREIPGALDQLAAGEAAELKLHVEDRPVDQPPVITRFDPQALWERVAPKLPRPRFFAIISSATLALTLARKSTGVVDGFVVEAPNAGGHNAPPRASHTLSESGEPIYGPRDAVDFPRIRSLGLPFWLAGGASRPGKLAEARAIGAAGVQVGTAFALCDESGIVPELKRRVREWICAGLAHVRTDPLASPTGFPFKMAQLSQTLSDAAAYARRLRRCDLGYLRSLFQREDGTVGYRCPAEAPEAFVRKGGDIAETTGRQCLCNGLAATVGLGQVLPDGSSELPILTAGDELRELGRFFDLSRESFTVRDVLNVLLGNAPALT</sequence>
<evidence type="ECO:0000256" key="3">
    <source>
        <dbReference type="ARBA" id="ARBA00023002"/>
    </source>
</evidence>
<dbReference type="Pfam" id="PF03060">
    <property type="entry name" value="NMO"/>
    <property type="match status" value="1"/>
</dbReference>
<dbReference type="EMBL" id="CP139781">
    <property type="protein sequence ID" value="WRQ88336.1"/>
    <property type="molecule type" value="Genomic_DNA"/>
</dbReference>
<name>A0ABZ1CA32_9BACT</name>
<evidence type="ECO:0000313" key="5">
    <source>
        <dbReference type="Proteomes" id="UP000738431"/>
    </source>
</evidence>
<keyword evidence="1" id="KW-0285">Flavoprotein</keyword>
<accession>A0ABZ1CA32</accession>
<dbReference type="CDD" id="cd04730">
    <property type="entry name" value="NPD_like"/>
    <property type="match status" value="1"/>
</dbReference>
<dbReference type="InterPro" id="IPR004136">
    <property type="entry name" value="NMO"/>
</dbReference>
<keyword evidence="3 4" id="KW-0560">Oxidoreductase</keyword>
<dbReference type="Proteomes" id="UP000738431">
    <property type="component" value="Chromosome"/>
</dbReference>
<organism evidence="4 5">
    <name type="scientific">Actomonas aquatica</name>
    <dbReference type="NCBI Taxonomy" id="2866162"/>
    <lineage>
        <taxon>Bacteria</taxon>
        <taxon>Pseudomonadati</taxon>
        <taxon>Verrucomicrobiota</taxon>
        <taxon>Opitutia</taxon>
        <taxon>Opitutales</taxon>
        <taxon>Opitutaceae</taxon>
        <taxon>Actomonas</taxon>
    </lineage>
</organism>
<dbReference type="GO" id="GO:0004497">
    <property type="term" value="F:monooxygenase activity"/>
    <property type="evidence" value="ECO:0007669"/>
    <property type="project" value="UniProtKB-KW"/>
</dbReference>
<dbReference type="PANTHER" id="PTHR32332:SF33">
    <property type="entry name" value="NITRONATE MONOOXYGENASE DOMAIN-CONTAINING PROTEIN"/>
    <property type="match status" value="1"/>
</dbReference>
<keyword evidence="5" id="KW-1185">Reference proteome</keyword>
<gene>
    <name evidence="4" type="ORF">K1X11_002895</name>
</gene>
<evidence type="ECO:0000313" key="4">
    <source>
        <dbReference type="EMBL" id="WRQ88336.1"/>
    </source>
</evidence>
<keyword evidence="2" id="KW-0288">FMN</keyword>
<dbReference type="RefSeq" id="WP_221032452.1">
    <property type="nucleotide sequence ID" value="NZ_CP139781.1"/>
</dbReference>
<dbReference type="InterPro" id="IPR013785">
    <property type="entry name" value="Aldolase_TIM"/>
</dbReference>
<dbReference type="PANTHER" id="PTHR32332">
    <property type="entry name" value="2-NITROPROPANE DIOXYGENASE"/>
    <property type="match status" value="1"/>
</dbReference>
<evidence type="ECO:0000256" key="2">
    <source>
        <dbReference type="ARBA" id="ARBA00022643"/>
    </source>
</evidence>
<dbReference type="EC" id="1.13.12.-" evidence="4"/>
<proteinExistence type="predicted"/>
<reference evidence="4 5" key="1">
    <citation type="submission" date="2023-12" db="EMBL/GenBank/DDBJ databases">
        <title>Description of an unclassified Opitutus bacterium of Verrucomicrobiota.</title>
        <authorList>
            <person name="Zhang D.-F."/>
        </authorList>
    </citation>
    <scope>NUCLEOTIDE SEQUENCE [LARGE SCALE GENOMIC DNA]</scope>
    <source>
        <strain evidence="4 5">WL0086</strain>
    </source>
</reference>
<dbReference type="Gene3D" id="3.20.20.70">
    <property type="entry name" value="Aldolase class I"/>
    <property type="match status" value="1"/>
</dbReference>